<dbReference type="EMBL" id="CADCVJ010000223">
    <property type="protein sequence ID" value="CAA9492780.1"/>
    <property type="molecule type" value="Genomic_DNA"/>
</dbReference>
<feature type="compositionally biased region" description="Basic residues" evidence="1">
    <location>
        <begin position="168"/>
        <end position="178"/>
    </location>
</feature>
<feature type="region of interest" description="Disordered" evidence="1">
    <location>
        <begin position="205"/>
        <end position="242"/>
    </location>
</feature>
<evidence type="ECO:0000313" key="2">
    <source>
        <dbReference type="EMBL" id="CAA9492780.1"/>
    </source>
</evidence>
<dbReference type="AlphaFoldDB" id="A0A6J4SHX8"/>
<feature type="region of interest" description="Disordered" evidence="1">
    <location>
        <begin position="168"/>
        <end position="190"/>
    </location>
</feature>
<gene>
    <name evidence="2" type="ORF">AVDCRST_MAG38-2678</name>
</gene>
<proteinExistence type="predicted"/>
<organism evidence="2">
    <name type="scientific">uncultured Solirubrobacteraceae bacterium</name>
    <dbReference type="NCBI Taxonomy" id="1162706"/>
    <lineage>
        <taxon>Bacteria</taxon>
        <taxon>Bacillati</taxon>
        <taxon>Actinomycetota</taxon>
        <taxon>Thermoleophilia</taxon>
        <taxon>Solirubrobacterales</taxon>
        <taxon>Solirubrobacteraceae</taxon>
        <taxon>environmental samples</taxon>
    </lineage>
</organism>
<reference evidence="2" key="1">
    <citation type="submission" date="2020-02" db="EMBL/GenBank/DDBJ databases">
        <authorList>
            <person name="Meier V. D."/>
        </authorList>
    </citation>
    <scope>NUCLEOTIDE SEQUENCE</scope>
    <source>
        <strain evidence="2">AVDCRST_MAG38</strain>
    </source>
</reference>
<evidence type="ECO:0000256" key="1">
    <source>
        <dbReference type="SAM" id="MobiDB-lite"/>
    </source>
</evidence>
<name>A0A6J4SHX8_9ACTN</name>
<accession>A0A6J4SHX8</accession>
<protein>
    <submittedName>
        <fullName evidence="2">Uncharacterized protein</fullName>
    </submittedName>
</protein>
<sequence>MAGLHAPRRVGRDVDGHRIEAPDRRALELQRGERAQEAVRDEHVDLRLRGLVEAARQPAGQRGIEVGHLDAHLDLRVLGVRRGPAAHLELEEAADVVAGTRHEQAAADPPADDPAVAGEHVLGRREAQEDDRAADQHHGAVAGRIGDAHEAERRAGQELPVGARQALHVHGRPHRLQRGVRQPDQRDLDGADGAAVVHDRVARGAGDDRLGPASAGRRPTHVHRPTVLVRARSQDPRRARRPCGAGLRRSLVLAAEEHCTLC</sequence>